<evidence type="ECO:0000313" key="2">
    <source>
        <dbReference type="EMBL" id="SDG27163.1"/>
    </source>
</evidence>
<evidence type="ECO:0000313" key="3">
    <source>
        <dbReference type="Proteomes" id="UP000198967"/>
    </source>
</evidence>
<evidence type="ECO:0000259" key="1">
    <source>
        <dbReference type="Pfam" id="PF06114"/>
    </source>
</evidence>
<dbReference type="InterPro" id="IPR052345">
    <property type="entry name" value="Rad_response_metalloprotease"/>
</dbReference>
<dbReference type="Pfam" id="PF06114">
    <property type="entry name" value="Peptidase_M78"/>
    <property type="match status" value="1"/>
</dbReference>
<dbReference type="OrthoDB" id="9794834at2"/>
<dbReference type="EMBL" id="FNBE01000010">
    <property type="protein sequence ID" value="SDG27163.1"/>
    <property type="molecule type" value="Genomic_DNA"/>
</dbReference>
<proteinExistence type="predicted"/>
<dbReference type="Gene3D" id="1.10.10.2910">
    <property type="match status" value="1"/>
</dbReference>
<dbReference type="PANTHER" id="PTHR43236">
    <property type="entry name" value="ANTITOXIN HIGA1"/>
    <property type="match status" value="1"/>
</dbReference>
<accession>A0A1G7SVT8</accession>
<keyword evidence="3" id="KW-1185">Reference proteome</keyword>
<dbReference type="AlphaFoldDB" id="A0A1G7SVT8"/>
<name>A0A1G7SVT8_PSEOR</name>
<protein>
    <submittedName>
        <fullName evidence="2">Zn-dependent peptidase ImmA, M78 family</fullName>
    </submittedName>
</protein>
<dbReference type="STRING" id="366584.SAMN05216377_110115"/>
<feature type="domain" description="IrrE N-terminal-like" evidence="1">
    <location>
        <begin position="168"/>
        <end position="297"/>
    </location>
</feature>
<dbReference type="Proteomes" id="UP000198967">
    <property type="component" value="Unassembled WGS sequence"/>
</dbReference>
<reference evidence="2 3" key="1">
    <citation type="submission" date="2016-10" db="EMBL/GenBank/DDBJ databases">
        <authorList>
            <person name="de Groot N.N."/>
        </authorList>
    </citation>
    <scope>NUCLEOTIDE SEQUENCE [LARGE SCALE GENOMIC DNA]</scope>
    <source>
        <strain evidence="2 3">CGMCC 4.3143</strain>
    </source>
</reference>
<organism evidence="2 3">
    <name type="scientific">Pseudonocardia oroxyli</name>
    <dbReference type="NCBI Taxonomy" id="366584"/>
    <lineage>
        <taxon>Bacteria</taxon>
        <taxon>Bacillati</taxon>
        <taxon>Actinomycetota</taxon>
        <taxon>Actinomycetes</taxon>
        <taxon>Pseudonocardiales</taxon>
        <taxon>Pseudonocardiaceae</taxon>
        <taxon>Pseudonocardia</taxon>
    </lineage>
</organism>
<sequence length="379" mass="41172">MAAATSPVTPTVVAWAIEEDGRSFEDLAEALKVPVDDVQAWASGDAAPTRGQVTSLAKELRRPRVLFFMPAPPEAASLPSSFRHPPGVARNVSPKIRRAGRESRRIQATVAWARREAEPVDVPILSPASTSAVQAARVVREWLGIEEAVQLRWKTEYQALAAWREALEARGLLVFALQLGADEVRGFSTWDDHAPLIAFNTSGVTPPARIFTMGHELGHLVARLDATCLNPDEVDLADGPVIERWCEEFAAALLMPSTLVRTVTEEAGIAAGEADLETVKLLMRRARVSGRAAALRLIALGWASPHLYGAVVAAFRPAKKSSGTPQSPPRYEARLRSYGSGVIQTVFEALPTLDALRVLRIEVPDARRLAAEMPELRVP</sequence>
<gene>
    <name evidence="2" type="ORF">SAMN05216377_110115</name>
</gene>
<dbReference type="InterPro" id="IPR010359">
    <property type="entry name" value="IrrE_HExxH"/>
</dbReference>
<dbReference type="PANTHER" id="PTHR43236:SF2">
    <property type="entry name" value="BLL0069 PROTEIN"/>
    <property type="match status" value="1"/>
</dbReference>
<dbReference type="RefSeq" id="WP_093085384.1">
    <property type="nucleotide sequence ID" value="NZ_FNBE01000010.1"/>
</dbReference>